<sequence length="566" mass="61105">MTPNAASGPSRRKFLASTAVATAAVAGGMPLLSACGGGGKNDRKEGTTSGKDAQKILPAFVASNVVTPDIPAKNGSAAGFTKAIPTAELKTSVPKKLGSGGKLSVMAPFWGTPPKGDNPYYTAMNAATGVEVAWQNQDGVTYDQKLGAVLASSDIPDVVVVPGWNLNGRIPSAVNAKFADLGPYLSGDKVKDYPNLAAVPTEAWQRGIFGGVLRAVPMPASYVTDIAPLYRRDLFAKKGYSVPKSPEEFLSWAKEATDAKSKLWACDDMKWTAFNIFGVLSGSDKALWWNLEGDKLVNRIETDEYLEALEWTRKLYAAEVVHPDAVQGKAGGNAGNRLTAGEILVYNQNISDWWGKTAEQRTQNPDFDIAAFDIFGADGGDPTLWAVQPANIFTFVSKKAGKQQIKDFLALCNYCAAPYGTKEFMLTAYGVEGTDYDLKSGLPVKTQQGVNEVNGAFDYTGNPAPYIAYPDLPEVTRGMVEWQQRMGAFTKKSSFFGLTVTEPTRWANLADDFEQLEDDVVRGRKKISDVQQAVSDWKEKGGDGLRDWYKKLLDDNGSNGDNGTTN</sequence>
<dbReference type="SUPFAM" id="SSF53850">
    <property type="entry name" value="Periplasmic binding protein-like II"/>
    <property type="match status" value="1"/>
</dbReference>
<gene>
    <name evidence="5" type="ORF">GCM10023323_49710</name>
</gene>
<dbReference type="PANTHER" id="PTHR43649:SF31">
    <property type="entry name" value="SN-GLYCEROL-3-PHOSPHATE-BINDING PERIPLASMIC PROTEIN UGPB"/>
    <property type="match status" value="1"/>
</dbReference>
<dbReference type="EMBL" id="BAABJR010000012">
    <property type="protein sequence ID" value="GAA5212671.1"/>
    <property type="molecule type" value="Genomic_DNA"/>
</dbReference>
<evidence type="ECO:0000256" key="1">
    <source>
        <dbReference type="ARBA" id="ARBA00004196"/>
    </source>
</evidence>
<reference evidence="6" key="1">
    <citation type="journal article" date="2019" name="Int. J. Syst. Evol. Microbiol.">
        <title>The Global Catalogue of Microorganisms (GCM) 10K type strain sequencing project: providing services to taxonomists for standard genome sequencing and annotation.</title>
        <authorList>
            <consortium name="The Broad Institute Genomics Platform"/>
            <consortium name="The Broad Institute Genome Sequencing Center for Infectious Disease"/>
            <person name="Wu L."/>
            <person name="Ma J."/>
        </authorList>
    </citation>
    <scope>NUCLEOTIDE SEQUENCE [LARGE SCALE GENOMIC DNA]</scope>
    <source>
        <strain evidence="6">JCM 18306</strain>
    </source>
</reference>
<dbReference type="Proteomes" id="UP001499878">
    <property type="component" value="Unassembled WGS sequence"/>
</dbReference>
<dbReference type="InterPro" id="IPR050490">
    <property type="entry name" value="Bact_solute-bd_prot1"/>
</dbReference>
<comment type="subcellular location">
    <subcellularLocation>
        <location evidence="1">Cell envelope</location>
    </subcellularLocation>
</comment>
<dbReference type="PANTHER" id="PTHR43649">
    <property type="entry name" value="ARABINOSE-BINDING PROTEIN-RELATED"/>
    <property type="match status" value="1"/>
</dbReference>
<organism evidence="5 6">
    <name type="scientific">Streptomyces thinghirensis</name>
    <dbReference type="NCBI Taxonomy" id="551547"/>
    <lineage>
        <taxon>Bacteria</taxon>
        <taxon>Bacillati</taxon>
        <taxon>Actinomycetota</taxon>
        <taxon>Actinomycetes</taxon>
        <taxon>Kitasatosporales</taxon>
        <taxon>Streptomycetaceae</taxon>
        <taxon>Streptomyces</taxon>
    </lineage>
</organism>
<keyword evidence="3" id="KW-0813">Transport</keyword>
<dbReference type="InterPro" id="IPR006311">
    <property type="entry name" value="TAT_signal"/>
</dbReference>
<dbReference type="Gene3D" id="3.40.190.10">
    <property type="entry name" value="Periplasmic binding protein-like II"/>
    <property type="match status" value="2"/>
</dbReference>
<protein>
    <submittedName>
        <fullName evidence="5">Extracellular solute-binding protein</fullName>
    </submittedName>
</protein>
<name>A0ABP9TBB2_9ACTN</name>
<evidence type="ECO:0000256" key="3">
    <source>
        <dbReference type="ARBA" id="ARBA00022448"/>
    </source>
</evidence>
<evidence type="ECO:0000313" key="5">
    <source>
        <dbReference type="EMBL" id="GAA5212671.1"/>
    </source>
</evidence>
<evidence type="ECO:0000313" key="6">
    <source>
        <dbReference type="Proteomes" id="UP001499878"/>
    </source>
</evidence>
<evidence type="ECO:0000256" key="2">
    <source>
        <dbReference type="ARBA" id="ARBA00008520"/>
    </source>
</evidence>
<comment type="caution">
    <text evidence="5">The sequence shown here is derived from an EMBL/GenBank/DDBJ whole genome shotgun (WGS) entry which is preliminary data.</text>
</comment>
<keyword evidence="6" id="KW-1185">Reference proteome</keyword>
<dbReference type="InterPro" id="IPR006059">
    <property type="entry name" value="SBP"/>
</dbReference>
<dbReference type="RefSeq" id="WP_345633993.1">
    <property type="nucleotide sequence ID" value="NZ_BAABJR010000012.1"/>
</dbReference>
<keyword evidence="4" id="KW-0732">Signal</keyword>
<dbReference type="Pfam" id="PF13416">
    <property type="entry name" value="SBP_bac_8"/>
    <property type="match status" value="1"/>
</dbReference>
<dbReference type="PROSITE" id="PS51318">
    <property type="entry name" value="TAT"/>
    <property type="match status" value="1"/>
</dbReference>
<comment type="similarity">
    <text evidence="2">Belongs to the bacterial solute-binding protein 1 family.</text>
</comment>
<evidence type="ECO:0000256" key="4">
    <source>
        <dbReference type="ARBA" id="ARBA00022729"/>
    </source>
</evidence>
<accession>A0ABP9TBB2</accession>
<proteinExistence type="inferred from homology"/>